<organism evidence="2 3">
    <name type="scientific">Aeoliella straminimaris</name>
    <dbReference type="NCBI Taxonomy" id="2954799"/>
    <lineage>
        <taxon>Bacteria</taxon>
        <taxon>Pseudomonadati</taxon>
        <taxon>Planctomycetota</taxon>
        <taxon>Planctomycetia</taxon>
        <taxon>Pirellulales</taxon>
        <taxon>Lacipirellulaceae</taxon>
        <taxon>Aeoliella</taxon>
    </lineage>
</organism>
<feature type="transmembrane region" description="Helical" evidence="1">
    <location>
        <begin position="73"/>
        <end position="96"/>
    </location>
</feature>
<evidence type="ECO:0000313" key="2">
    <source>
        <dbReference type="EMBL" id="MCO6042445.1"/>
    </source>
</evidence>
<reference evidence="2" key="1">
    <citation type="submission" date="2022-06" db="EMBL/GenBank/DDBJ databases">
        <title>Aeoliella straminimaris, a novel planctomycete from sediments.</title>
        <authorList>
            <person name="Vitorino I.R."/>
            <person name="Lage O.M."/>
        </authorList>
    </citation>
    <scope>NUCLEOTIDE SEQUENCE</scope>
    <source>
        <strain evidence="2">ICT_H6.2</strain>
    </source>
</reference>
<proteinExistence type="predicted"/>
<dbReference type="AlphaFoldDB" id="A0A9X2JDZ3"/>
<keyword evidence="1" id="KW-0472">Membrane</keyword>
<evidence type="ECO:0008006" key="4">
    <source>
        <dbReference type="Google" id="ProtNLM"/>
    </source>
</evidence>
<dbReference type="EMBL" id="JAMXLR010000003">
    <property type="protein sequence ID" value="MCO6042445.1"/>
    <property type="molecule type" value="Genomic_DNA"/>
</dbReference>
<evidence type="ECO:0000313" key="3">
    <source>
        <dbReference type="Proteomes" id="UP001155241"/>
    </source>
</evidence>
<protein>
    <recommendedName>
        <fullName evidence="4">DUF4345 domain-containing protein</fullName>
    </recommendedName>
</protein>
<gene>
    <name evidence="2" type="ORF">NG895_00860</name>
</gene>
<name>A0A9X2JDZ3_9BACT</name>
<keyword evidence="1" id="KW-1133">Transmembrane helix</keyword>
<evidence type="ECO:0000256" key="1">
    <source>
        <dbReference type="SAM" id="Phobius"/>
    </source>
</evidence>
<dbReference type="RefSeq" id="WP_252850544.1">
    <property type="nucleotide sequence ID" value="NZ_JAMXLR010000003.1"/>
</dbReference>
<keyword evidence="1" id="KW-0812">Transmembrane</keyword>
<sequence>MLVARIFLAVVAVLYVCLGIWCAAAPETTSAKVGLSRVGEGGKSEFFTVYGGLEVGIGLALLALAATSGTAMAGLMACLAIHGGLVLFRSISFALYDAAHGFTLRLAIGEWVIFLVSLGLYFFLRQLSR</sequence>
<comment type="caution">
    <text evidence="2">The sequence shown here is derived from an EMBL/GenBank/DDBJ whole genome shotgun (WGS) entry which is preliminary data.</text>
</comment>
<keyword evidence="3" id="KW-1185">Reference proteome</keyword>
<accession>A0A9X2JDZ3</accession>
<feature type="transmembrane region" description="Helical" evidence="1">
    <location>
        <begin position="102"/>
        <end position="124"/>
    </location>
</feature>
<dbReference type="Proteomes" id="UP001155241">
    <property type="component" value="Unassembled WGS sequence"/>
</dbReference>
<feature type="transmembrane region" description="Helical" evidence="1">
    <location>
        <begin position="46"/>
        <end position="66"/>
    </location>
</feature>